<organism evidence="1 2">
    <name type="scientific">Peronospora belbahrii</name>
    <dbReference type="NCBI Taxonomy" id="622444"/>
    <lineage>
        <taxon>Eukaryota</taxon>
        <taxon>Sar</taxon>
        <taxon>Stramenopiles</taxon>
        <taxon>Oomycota</taxon>
        <taxon>Peronosporomycetes</taxon>
        <taxon>Peronosporales</taxon>
        <taxon>Peronosporaceae</taxon>
        <taxon>Peronospora</taxon>
    </lineage>
</organism>
<name>A0ABN8CJJ1_9STRA</name>
<reference evidence="1 2" key="1">
    <citation type="submission" date="2021-11" db="EMBL/GenBank/DDBJ databases">
        <authorList>
            <person name="Islam A."/>
            <person name="Islam S."/>
            <person name="Flora M.S."/>
            <person name="Rahman M."/>
            <person name="Ziaur R.M."/>
            <person name="Epstein J.H."/>
            <person name="Hassan M."/>
            <person name="Klassen M."/>
            <person name="Woodard K."/>
            <person name="Webb A."/>
            <person name="Webby R.J."/>
            <person name="El Zowalaty M.E."/>
        </authorList>
    </citation>
    <scope>NUCLEOTIDE SEQUENCE [LARGE SCALE GENOMIC DNA]</scope>
    <source>
        <strain evidence="1">Pbs1</strain>
    </source>
</reference>
<evidence type="ECO:0000313" key="2">
    <source>
        <dbReference type="Proteomes" id="UP001158986"/>
    </source>
</evidence>
<gene>
    <name evidence="1" type="ORF">PBS001_LOCUS58</name>
</gene>
<dbReference type="PANTHER" id="PTHR42648:SF28">
    <property type="entry name" value="TRANSPOSON-ENCODED PROTEIN WITH RIBONUCLEASE H-LIKE AND RETROVIRUS ZINC FINGER-LIKE DOMAINS"/>
    <property type="match status" value="1"/>
</dbReference>
<comment type="caution">
    <text evidence="1">The sequence shown here is derived from an EMBL/GenBank/DDBJ whole genome shotgun (WGS) entry which is preliminary data.</text>
</comment>
<dbReference type="Gene3D" id="3.30.420.10">
    <property type="entry name" value="Ribonuclease H-like superfamily/Ribonuclease H"/>
    <property type="match status" value="1"/>
</dbReference>
<dbReference type="EMBL" id="CAKLCB010000006">
    <property type="protein sequence ID" value="CAH0513240.1"/>
    <property type="molecule type" value="Genomic_DNA"/>
</dbReference>
<protein>
    <recommendedName>
        <fullName evidence="3">Integrase catalytic domain-containing protein</fullName>
    </recommendedName>
</protein>
<accession>A0ABN8CJJ1</accession>
<dbReference type="SUPFAM" id="SSF53098">
    <property type="entry name" value="Ribonuclease H-like"/>
    <property type="match status" value="1"/>
</dbReference>
<dbReference type="Proteomes" id="UP001158986">
    <property type="component" value="Unassembled WGS sequence"/>
</dbReference>
<keyword evidence="2" id="KW-1185">Reference proteome</keyword>
<evidence type="ECO:0000313" key="1">
    <source>
        <dbReference type="EMBL" id="CAH0513240.1"/>
    </source>
</evidence>
<evidence type="ECO:0008006" key="3">
    <source>
        <dbReference type="Google" id="ProtNLM"/>
    </source>
</evidence>
<proteinExistence type="predicted"/>
<sequence>MNGFCLRAKSESENVIKSYITKIQTQFGKTVKFVRHDGAREFATSSLKMFYEDQERAIRTIVTIGRSLLHHAKLDKWFWAEAAMTAIYVKNRLPSLKIPDMTPFEIVCQSKPSVKHMHVFGCQAYILTSSEKHLKWDPKTRVGISWGMKKCQGHIECSMSKLDKW</sequence>
<dbReference type="InterPro" id="IPR036397">
    <property type="entry name" value="RNaseH_sf"/>
</dbReference>
<dbReference type="InterPro" id="IPR039537">
    <property type="entry name" value="Retrotran_Ty1/copia-like"/>
</dbReference>
<dbReference type="PANTHER" id="PTHR42648">
    <property type="entry name" value="TRANSPOSASE, PUTATIVE-RELATED"/>
    <property type="match status" value="1"/>
</dbReference>
<dbReference type="InterPro" id="IPR012337">
    <property type="entry name" value="RNaseH-like_sf"/>
</dbReference>